<dbReference type="AlphaFoldDB" id="A0A2Z7ADJ8"/>
<organism evidence="2 3">
    <name type="scientific">Dorcoceras hygrometricum</name>
    <dbReference type="NCBI Taxonomy" id="472368"/>
    <lineage>
        <taxon>Eukaryota</taxon>
        <taxon>Viridiplantae</taxon>
        <taxon>Streptophyta</taxon>
        <taxon>Embryophyta</taxon>
        <taxon>Tracheophyta</taxon>
        <taxon>Spermatophyta</taxon>
        <taxon>Magnoliopsida</taxon>
        <taxon>eudicotyledons</taxon>
        <taxon>Gunneridae</taxon>
        <taxon>Pentapetalae</taxon>
        <taxon>asterids</taxon>
        <taxon>lamiids</taxon>
        <taxon>Lamiales</taxon>
        <taxon>Gesneriaceae</taxon>
        <taxon>Didymocarpoideae</taxon>
        <taxon>Trichosporeae</taxon>
        <taxon>Loxocarpinae</taxon>
        <taxon>Dorcoceras</taxon>
    </lineage>
</organism>
<gene>
    <name evidence="2" type="ORF">F511_36354</name>
</gene>
<accession>A0A2Z7ADJ8</accession>
<feature type="region of interest" description="Disordered" evidence="1">
    <location>
        <begin position="18"/>
        <end position="45"/>
    </location>
</feature>
<protein>
    <submittedName>
        <fullName evidence="2">Acidic endochitinase-like</fullName>
    </submittedName>
</protein>
<keyword evidence="3" id="KW-1185">Reference proteome</keyword>
<evidence type="ECO:0000313" key="3">
    <source>
        <dbReference type="Proteomes" id="UP000250235"/>
    </source>
</evidence>
<evidence type="ECO:0000313" key="2">
    <source>
        <dbReference type="EMBL" id="KZV19726.1"/>
    </source>
</evidence>
<dbReference type="EMBL" id="KV016310">
    <property type="protein sequence ID" value="KZV19726.1"/>
    <property type="molecule type" value="Genomic_DNA"/>
</dbReference>
<feature type="compositionally biased region" description="Low complexity" evidence="1">
    <location>
        <begin position="26"/>
        <end position="42"/>
    </location>
</feature>
<sequence>MADVATYMAAVNRAYRSERGGKDMTRGSASYSSPSGASLRSSQQRGHFRGLLRAQILRGYNSKDLRASRGRRVNRGHSSRGLLPLDMEGYRCFRCAIRIIQDSAWRVQAGVITARNRGISLRISLGGRSPLVVFS</sequence>
<dbReference type="Proteomes" id="UP000250235">
    <property type="component" value="Unassembled WGS sequence"/>
</dbReference>
<name>A0A2Z7ADJ8_9LAMI</name>
<reference evidence="2 3" key="1">
    <citation type="journal article" date="2015" name="Proc. Natl. Acad. Sci. U.S.A.">
        <title>The resurrection genome of Boea hygrometrica: A blueprint for survival of dehydration.</title>
        <authorList>
            <person name="Xiao L."/>
            <person name="Yang G."/>
            <person name="Zhang L."/>
            <person name="Yang X."/>
            <person name="Zhao S."/>
            <person name="Ji Z."/>
            <person name="Zhou Q."/>
            <person name="Hu M."/>
            <person name="Wang Y."/>
            <person name="Chen M."/>
            <person name="Xu Y."/>
            <person name="Jin H."/>
            <person name="Xiao X."/>
            <person name="Hu G."/>
            <person name="Bao F."/>
            <person name="Hu Y."/>
            <person name="Wan P."/>
            <person name="Li L."/>
            <person name="Deng X."/>
            <person name="Kuang T."/>
            <person name="Xiang C."/>
            <person name="Zhu J.K."/>
            <person name="Oliver M.J."/>
            <person name="He Y."/>
        </authorList>
    </citation>
    <scope>NUCLEOTIDE SEQUENCE [LARGE SCALE GENOMIC DNA]</scope>
    <source>
        <strain evidence="3">cv. XS01</strain>
    </source>
</reference>
<proteinExistence type="predicted"/>
<evidence type="ECO:0000256" key="1">
    <source>
        <dbReference type="SAM" id="MobiDB-lite"/>
    </source>
</evidence>